<dbReference type="AlphaFoldDB" id="A0A059L562"/>
<evidence type="ECO:0000313" key="2">
    <source>
        <dbReference type="Proteomes" id="UP000026739"/>
    </source>
</evidence>
<proteinExistence type="predicted"/>
<dbReference type="RefSeq" id="WP_033055939.1">
    <property type="nucleotide sequence ID" value="NZ_AZQQ01000066.1"/>
</dbReference>
<gene>
    <name evidence="1" type="ORF">V466_08290</name>
</gene>
<sequence length="150" mass="16586">MTIDNKTELFKQQVAQIKKIISPSKQTGVIKGFIQRSTYPPVIFDTQDVNRSDSDETLTIFAVQYVDIVYNDITIKLHNNKDAPSGTYPIPVSPDGGPYATVYFGVGQDEQFYYADGGTLVIQKHVSGKINGNVTFTGPYTYTGSLTFDV</sequence>
<organism evidence="1 2">
    <name type="scientific">Pseudomonas mandelii PD30</name>
    <dbReference type="NCBI Taxonomy" id="1419583"/>
    <lineage>
        <taxon>Bacteria</taxon>
        <taxon>Pseudomonadati</taxon>
        <taxon>Pseudomonadota</taxon>
        <taxon>Gammaproteobacteria</taxon>
        <taxon>Pseudomonadales</taxon>
        <taxon>Pseudomonadaceae</taxon>
        <taxon>Pseudomonas</taxon>
    </lineage>
</organism>
<evidence type="ECO:0000313" key="1">
    <source>
        <dbReference type="EMBL" id="KDD69468.1"/>
    </source>
</evidence>
<dbReference type="EMBL" id="AZQQ01000066">
    <property type="protein sequence ID" value="KDD69468.1"/>
    <property type="molecule type" value="Genomic_DNA"/>
</dbReference>
<comment type="caution">
    <text evidence="1">The sequence shown here is derived from an EMBL/GenBank/DDBJ whole genome shotgun (WGS) entry which is preliminary data.</text>
</comment>
<name>A0A059L562_9PSED</name>
<accession>A0A059L562</accession>
<reference evidence="1 2" key="1">
    <citation type="submission" date="2013-12" db="EMBL/GenBank/DDBJ databases">
        <authorList>
            <person name="Formusa P.A."/>
            <person name="Habash M."/>
            <person name="Lee H."/>
            <person name="Trevors J.T."/>
        </authorList>
    </citation>
    <scope>NUCLEOTIDE SEQUENCE [LARGE SCALE GENOMIC DNA]</scope>
    <source>
        <strain evidence="1 2">PD30</strain>
    </source>
</reference>
<protein>
    <submittedName>
        <fullName evidence="1">Uncharacterized protein</fullName>
    </submittedName>
</protein>
<dbReference type="Proteomes" id="UP000026739">
    <property type="component" value="Unassembled WGS sequence"/>
</dbReference>